<reference evidence="1 2" key="1">
    <citation type="submission" date="2007-04" db="EMBL/GenBank/DDBJ databases">
        <authorList>
            <person name="Fulton L."/>
            <person name="Clifton S."/>
            <person name="Fulton B."/>
            <person name="Xu J."/>
            <person name="Minx P."/>
            <person name="Pepin K.H."/>
            <person name="Johnson M."/>
            <person name="Thiruvilangam P."/>
            <person name="Bhonagiri V."/>
            <person name="Nash W.E."/>
            <person name="Mardis E.R."/>
            <person name="Wilson R.K."/>
        </authorList>
    </citation>
    <scope>NUCLEOTIDE SEQUENCE [LARGE SCALE GENOMIC DNA]</scope>
    <source>
        <strain evidence="1 2">ATCC 29799</strain>
    </source>
</reference>
<evidence type="ECO:0000313" key="2">
    <source>
        <dbReference type="Proteomes" id="UP000003639"/>
    </source>
</evidence>
<keyword evidence="2" id="KW-1185">Reference proteome</keyword>
<organism evidence="1 2">
    <name type="scientific">Pseudoflavonifractor capillosus ATCC 29799</name>
    <dbReference type="NCBI Taxonomy" id="411467"/>
    <lineage>
        <taxon>Bacteria</taxon>
        <taxon>Bacillati</taxon>
        <taxon>Bacillota</taxon>
        <taxon>Clostridia</taxon>
        <taxon>Eubacteriales</taxon>
        <taxon>Oscillospiraceae</taxon>
        <taxon>Pseudoflavonifractor</taxon>
    </lineage>
</organism>
<evidence type="ECO:0000313" key="1">
    <source>
        <dbReference type="EMBL" id="EDN01756.1"/>
    </source>
</evidence>
<dbReference type="eggNOG" id="ENOG5032RB0">
    <property type="taxonomic scope" value="Bacteria"/>
</dbReference>
<sequence>MEKAGARQAFSAALERVLRDRILPDGTDYSAGAELYPNTEENQFAVCDVDGDGAEELILLYNNIMMAGVRGFVYSWDEETGAVGVQLEGMPRLVFYESGAVESLAAHNQRMMSGTFWPYSIYRYDSYLDTYLDVGSVYAWSREALENGYPEEADTSGTGTVYYIATDGGDSTEPLDASVYEAWRYVYVRDGRQIQPEYLSLTEENIRCLLEE</sequence>
<reference evidence="1 2" key="2">
    <citation type="submission" date="2007-06" db="EMBL/GenBank/DDBJ databases">
        <title>Draft genome sequence of Pseudoflavonifractor capillosus ATCC 29799.</title>
        <authorList>
            <person name="Sudarsanam P."/>
            <person name="Ley R."/>
            <person name="Guruge J."/>
            <person name="Turnbaugh P.J."/>
            <person name="Mahowald M."/>
            <person name="Liep D."/>
            <person name="Gordon J."/>
        </authorList>
    </citation>
    <scope>NUCLEOTIDE SEQUENCE [LARGE SCALE GENOMIC DNA]</scope>
    <source>
        <strain evidence="1 2">ATCC 29799</strain>
    </source>
</reference>
<comment type="caution">
    <text evidence="1">The sequence shown here is derived from an EMBL/GenBank/DDBJ whole genome shotgun (WGS) entry which is preliminary data.</text>
</comment>
<dbReference type="RefSeq" id="WP_006570978.1">
    <property type="nucleotide sequence ID" value="NZ_AAXG02000004.1"/>
</dbReference>
<dbReference type="AlphaFoldDB" id="A6NQF1"/>
<protein>
    <submittedName>
        <fullName evidence="1">Uncharacterized protein</fullName>
    </submittedName>
</protein>
<dbReference type="Proteomes" id="UP000003639">
    <property type="component" value="Unassembled WGS sequence"/>
</dbReference>
<accession>A6NQF1</accession>
<name>A6NQF1_9FIRM</name>
<gene>
    <name evidence="1" type="ORF">BACCAP_00421</name>
</gene>
<dbReference type="EMBL" id="AAXG02000004">
    <property type="protein sequence ID" value="EDN01756.1"/>
    <property type="molecule type" value="Genomic_DNA"/>
</dbReference>
<dbReference type="OrthoDB" id="1851576at2"/>
<dbReference type="STRING" id="411467.BACCAP_00421"/>
<proteinExistence type="predicted"/>